<comment type="subcellular location">
    <subcellularLocation>
        <location evidence="1 6">Cytoplasm</location>
        <location evidence="1 6">Cytosol</location>
    </subcellularLocation>
</comment>
<evidence type="ECO:0000313" key="7">
    <source>
        <dbReference type="EMBL" id="MCX2523177.1"/>
    </source>
</evidence>
<evidence type="ECO:0000256" key="6">
    <source>
        <dbReference type="PIRNR" id="PIRNR039090"/>
    </source>
</evidence>
<dbReference type="AlphaFoldDB" id="A0AA42CT24"/>
<dbReference type="EMBL" id="JAPIVE010000001">
    <property type="protein sequence ID" value="MCX2523177.1"/>
    <property type="molecule type" value="Genomic_DNA"/>
</dbReference>
<dbReference type="NCBIfam" id="TIGR00208">
    <property type="entry name" value="fliS"/>
    <property type="match status" value="1"/>
</dbReference>
<protein>
    <recommendedName>
        <fullName evidence="6">Flagellar secretion chaperone FliS</fullName>
    </recommendedName>
</protein>
<name>A0AA42CT24_9GAMM</name>
<dbReference type="Gene3D" id="1.20.120.340">
    <property type="entry name" value="Flagellar protein FliS"/>
    <property type="match status" value="1"/>
</dbReference>
<dbReference type="PANTHER" id="PTHR34773:SF1">
    <property type="entry name" value="FLAGELLAR SECRETION CHAPERONE FLIS"/>
    <property type="match status" value="1"/>
</dbReference>
<dbReference type="Proteomes" id="UP001165678">
    <property type="component" value="Unassembled WGS sequence"/>
</dbReference>
<proteinExistence type="inferred from homology"/>
<evidence type="ECO:0000256" key="1">
    <source>
        <dbReference type="ARBA" id="ARBA00004514"/>
    </source>
</evidence>
<keyword evidence="7" id="KW-0969">Cilium</keyword>
<keyword evidence="8" id="KW-1185">Reference proteome</keyword>
<dbReference type="SUPFAM" id="SSF101116">
    <property type="entry name" value="Flagellar export chaperone FliS"/>
    <property type="match status" value="1"/>
</dbReference>
<sequence length="135" mass="14559">MLARTRASAYADIGLETGVMSATPHQLIVMLFDGAQAALMKATWAIDNKDIALKGTSLSKAIRIIEEGLRASLDKEQGGPLAEQLDSLYDYMSRELTKANVRNDADAIRRVSALLSDISGAWKEIGQTVDGAVYS</sequence>
<keyword evidence="7" id="KW-0966">Cell projection</keyword>
<dbReference type="InterPro" id="IPR036584">
    <property type="entry name" value="FliS_sf"/>
</dbReference>
<dbReference type="Pfam" id="PF02561">
    <property type="entry name" value="FliS"/>
    <property type="match status" value="1"/>
</dbReference>
<dbReference type="GO" id="GO:0071973">
    <property type="term" value="P:bacterial-type flagellum-dependent cell motility"/>
    <property type="evidence" value="ECO:0007669"/>
    <property type="project" value="TreeGrafter"/>
</dbReference>
<reference evidence="7" key="1">
    <citation type="submission" date="2022-11" db="EMBL/GenBank/DDBJ databases">
        <title>Larsenimonas rhizosphaerae sp. nov., isolated from a tidal mudflat.</title>
        <authorList>
            <person name="Lee S.D."/>
            <person name="Kim I.S."/>
        </authorList>
    </citation>
    <scope>NUCLEOTIDE SEQUENCE</scope>
    <source>
        <strain evidence="7">GH2-1</strain>
    </source>
</reference>
<evidence type="ECO:0000256" key="4">
    <source>
        <dbReference type="ARBA" id="ARBA00022795"/>
    </source>
</evidence>
<keyword evidence="4 6" id="KW-1005">Bacterial flagellum biogenesis</keyword>
<dbReference type="CDD" id="cd16098">
    <property type="entry name" value="FliS"/>
    <property type="match status" value="1"/>
</dbReference>
<keyword evidence="5" id="KW-0143">Chaperone</keyword>
<dbReference type="PANTHER" id="PTHR34773">
    <property type="entry name" value="FLAGELLAR SECRETION CHAPERONE FLIS"/>
    <property type="match status" value="1"/>
</dbReference>
<accession>A0AA42CT24</accession>
<gene>
    <name evidence="7" type="primary">fliS</name>
    <name evidence="7" type="ORF">OQ287_02895</name>
</gene>
<comment type="similarity">
    <text evidence="2 6">Belongs to the FliS family.</text>
</comment>
<keyword evidence="7" id="KW-0282">Flagellum</keyword>
<evidence type="ECO:0000256" key="5">
    <source>
        <dbReference type="ARBA" id="ARBA00023186"/>
    </source>
</evidence>
<evidence type="ECO:0000313" key="8">
    <source>
        <dbReference type="Proteomes" id="UP001165678"/>
    </source>
</evidence>
<dbReference type="GO" id="GO:0044780">
    <property type="term" value="P:bacterial-type flagellum assembly"/>
    <property type="evidence" value="ECO:0007669"/>
    <property type="project" value="InterPro"/>
</dbReference>
<comment type="caution">
    <text evidence="7">The sequence shown here is derived from an EMBL/GenBank/DDBJ whole genome shotgun (WGS) entry which is preliminary data.</text>
</comment>
<dbReference type="GO" id="GO:0005829">
    <property type="term" value="C:cytosol"/>
    <property type="evidence" value="ECO:0007669"/>
    <property type="project" value="UniProtKB-SubCell"/>
</dbReference>
<keyword evidence="3 6" id="KW-0963">Cytoplasm</keyword>
<dbReference type="PIRSF" id="PIRSF039090">
    <property type="entry name" value="Flis"/>
    <property type="match status" value="1"/>
</dbReference>
<dbReference type="InterPro" id="IPR003713">
    <property type="entry name" value="FliS"/>
</dbReference>
<evidence type="ECO:0000256" key="3">
    <source>
        <dbReference type="ARBA" id="ARBA00022490"/>
    </source>
</evidence>
<organism evidence="7 8">
    <name type="scientific">Larsenimonas rhizosphaerae</name>
    <dbReference type="NCBI Taxonomy" id="2944682"/>
    <lineage>
        <taxon>Bacteria</taxon>
        <taxon>Pseudomonadati</taxon>
        <taxon>Pseudomonadota</taxon>
        <taxon>Gammaproteobacteria</taxon>
        <taxon>Oceanospirillales</taxon>
        <taxon>Halomonadaceae</taxon>
        <taxon>Larsenimonas</taxon>
    </lineage>
</organism>
<dbReference type="RefSeq" id="WP_250936510.1">
    <property type="nucleotide sequence ID" value="NZ_JAMLJK010000001.1"/>
</dbReference>
<evidence type="ECO:0000256" key="2">
    <source>
        <dbReference type="ARBA" id="ARBA00008787"/>
    </source>
</evidence>